<name>A0A1H2UP72_9PSEU</name>
<sequence length="165" mass="18594">MYRSVAGAERARYPETWGYRLGGIWAAPGHWHDHNPDMKNYSKARRLVPALLLAMIASLFGAVAPAAQAEPNGSYMECSMHGWVRSVNDPGDCYDGVISVKSTRDNSIYYKLDVFKARWNYGPSTTWESLYKGCTSHWICSAVATTVLGKFIKPLKLLWAFLKRQ</sequence>
<protein>
    <submittedName>
        <fullName evidence="2">Uncharacterized protein</fullName>
    </submittedName>
</protein>
<dbReference type="AlphaFoldDB" id="A0A1H2UP72"/>
<reference evidence="2 3" key="1">
    <citation type="submission" date="2016-10" db="EMBL/GenBank/DDBJ databases">
        <authorList>
            <person name="de Groot N.N."/>
        </authorList>
    </citation>
    <scope>NUCLEOTIDE SEQUENCE [LARGE SCALE GENOMIC DNA]</scope>
    <source>
        <strain evidence="2 3">CPCC 202699</strain>
    </source>
</reference>
<keyword evidence="1" id="KW-1133">Transmembrane helix</keyword>
<keyword evidence="1" id="KW-0472">Membrane</keyword>
<organism evidence="2 3">
    <name type="scientific">Amycolatopsis xylanica</name>
    <dbReference type="NCBI Taxonomy" id="589385"/>
    <lineage>
        <taxon>Bacteria</taxon>
        <taxon>Bacillati</taxon>
        <taxon>Actinomycetota</taxon>
        <taxon>Actinomycetes</taxon>
        <taxon>Pseudonocardiales</taxon>
        <taxon>Pseudonocardiaceae</taxon>
        <taxon>Amycolatopsis</taxon>
    </lineage>
</organism>
<proteinExistence type="predicted"/>
<dbReference type="EMBL" id="FNON01000001">
    <property type="protein sequence ID" value="SDW57901.1"/>
    <property type="molecule type" value="Genomic_DNA"/>
</dbReference>
<evidence type="ECO:0000256" key="1">
    <source>
        <dbReference type="SAM" id="Phobius"/>
    </source>
</evidence>
<evidence type="ECO:0000313" key="2">
    <source>
        <dbReference type="EMBL" id="SDW57901.1"/>
    </source>
</evidence>
<keyword evidence="1" id="KW-0812">Transmembrane</keyword>
<accession>A0A1H2UP72</accession>
<feature type="transmembrane region" description="Helical" evidence="1">
    <location>
        <begin position="47"/>
        <end position="67"/>
    </location>
</feature>
<evidence type="ECO:0000313" key="3">
    <source>
        <dbReference type="Proteomes" id="UP000199515"/>
    </source>
</evidence>
<keyword evidence="3" id="KW-1185">Reference proteome</keyword>
<dbReference type="Proteomes" id="UP000199515">
    <property type="component" value="Unassembled WGS sequence"/>
</dbReference>
<gene>
    <name evidence="2" type="ORF">SAMN05421504_101952</name>
</gene>